<name>A0A927FE35_9BACT</name>
<keyword evidence="5 6" id="KW-0472">Membrane</keyword>
<feature type="transmembrane region" description="Helical" evidence="6">
    <location>
        <begin position="41"/>
        <end position="68"/>
    </location>
</feature>
<dbReference type="InterPro" id="IPR001123">
    <property type="entry name" value="LeuE-type"/>
</dbReference>
<protein>
    <submittedName>
        <fullName evidence="7">LysE family translocator</fullName>
    </submittedName>
</protein>
<evidence type="ECO:0000256" key="1">
    <source>
        <dbReference type="ARBA" id="ARBA00004651"/>
    </source>
</evidence>
<dbReference type="GO" id="GO:0005886">
    <property type="term" value="C:plasma membrane"/>
    <property type="evidence" value="ECO:0007669"/>
    <property type="project" value="UniProtKB-SubCell"/>
</dbReference>
<dbReference type="RefSeq" id="WP_191619173.1">
    <property type="nucleotide sequence ID" value="NZ_JACYFG010000051.1"/>
</dbReference>
<keyword evidence="4 6" id="KW-1133">Transmembrane helix</keyword>
<feature type="transmembrane region" description="Helical" evidence="6">
    <location>
        <begin position="6"/>
        <end position="29"/>
    </location>
</feature>
<gene>
    <name evidence="7" type="ORF">IEN85_21590</name>
</gene>
<comment type="caution">
    <text evidence="7">The sequence shown here is derived from an EMBL/GenBank/DDBJ whole genome shotgun (WGS) entry which is preliminary data.</text>
</comment>
<sequence>MFDASQWYVFIAASLALVAIPGPAVAFIVARTLASGRKTGLVTAAGIGLGNLIHAVAAAFGVSALIVASDWALAGIRYAGAAYLVSLGARALLTRAKGEKDGALDPRVSRGSDFRKGILVALLNPKVILFLLAFLPQFVDPERGELSLQLLILGVSFVLIGWLGDSSWALVSGSLAKRLMKAVPSRSVSVASAFVFIALGLLTAFAF</sequence>
<evidence type="ECO:0000313" key="7">
    <source>
        <dbReference type="EMBL" id="MBD5782106.1"/>
    </source>
</evidence>
<proteinExistence type="predicted"/>
<accession>A0A927FE35</accession>
<dbReference type="AlphaFoldDB" id="A0A927FE35"/>
<comment type="subcellular location">
    <subcellularLocation>
        <location evidence="1">Cell membrane</location>
        <topology evidence="1">Multi-pass membrane protein</topology>
    </subcellularLocation>
</comment>
<reference evidence="7" key="1">
    <citation type="submission" date="2020-09" db="EMBL/GenBank/DDBJ databases">
        <title>Pelagicoccus enzymogenes sp. nov. with an EPS production, isolated from marine sediment.</title>
        <authorList>
            <person name="Feng X."/>
        </authorList>
    </citation>
    <scope>NUCLEOTIDE SEQUENCE</scope>
    <source>
        <strain evidence="7">NFK12</strain>
    </source>
</reference>
<evidence type="ECO:0000256" key="6">
    <source>
        <dbReference type="SAM" id="Phobius"/>
    </source>
</evidence>
<feature type="transmembrane region" description="Helical" evidence="6">
    <location>
        <begin position="188"/>
        <end position="206"/>
    </location>
</feature>
<dbReference type="EMBL" id="JACYFG010000051">
    <property type="protein sequence ID" value="MBD5782106.1"/>
    <property type="molecule type" value="Genomic_DNA"/>
</dbReference>
<keyword evidence="8" id="KW-1185">Reference proteome</keyword>
<evidence type="ECO:0000313" key="8">
    <source>
        <dbReference type="Proteomes" id="UP000622317"/>
    </source>
</evidence>
<dbReference type="PANTHER" id="PTHR30086">
    <property type="entry name" value="ARGININE EXPORTER PROTEIN ARGO"/>
    <property type="match status" value="1"/>
</dbReference>
<dbReference type="PANTHER" id="PTHR30086:SF20">
    <property type="entry name" value="ARGININE EXPORTER PROTEIN ARGO-RELATED"/>
    <property type="match status" value="1"/>
</dbReference>
<feature type="transmembrane region" description="Helical" evidence="6">
    <location>
        <begin position="151"/>
        <end position="176"/>
    </location>
</feature>
<evidence type="ECO:0000256" key="5">
    <source>
        <dbReference type="ARBA" id="ARBA00023136"/>
    </source>
</evidence>
<keyword evidence="2" id="KW-1003">Cell membrane</keyword>
<dbReference type="GO" id="GO:0015171">
    <property type="term" value="F:amino acid transmembrane transporter activity"/>
    <property type="evidence" value="ECO:0007669"/>
    <property type="project" value="TreeGrafter"/>
</dbReference>
<dbReference type="Pfam" id="PF01810">
    <property type="entry name" value="LysE"/>
    <property type="match status" value="1"/>
</dbReference>
<evidence type="ECO:0000256" key="4">
    <source>
        <dbReference type="ARBA" id="ARBA00022989"/>
    </source>
</evidence>
<organism evidence="7 8">
    <name type="scientific">Pelagicoccus enzymogenes</name>
    <dbReference type="NCBI Taxonomy" id="2773457"/>
    <lineage>
        <taxon>Bacteria</taxon>
        <taxon>Pseudomonadati</taxon>
        <taxon>Verrucomicrobiota</taxon>
        <taxon>Opitutia</taxon>
        <taxon>Puniceicoccales</taxon>
        <taxon>Pelagicoccaceae</taxon>
        <taxon>Pelagicoccus</taxon>
    </lineage>
</organism>
<evidence type="ECO:0000256" key="3">
    <source>
        <dbReference type="ARBA" id="ARBA00022692"/>
    </source>
</evidence>
<dbReference type="Proteomes" id="UP000622317">
    <property type="component" value="Unassembled WGS sequence"/>
</dbReference>
<feature type="transmembrane region" description="Helical" evidence="6">
    <location>
        <begin position="117"/>
        <end position="139"/>
    </location>
</feature>
<keyword evidence="3 6" id="KW-0812">Transmembrane</keyword>
<dbReference type="PIRSF" id="PIRSF006324">
    <property type="entry name" value="LeuE"/>
    <property type="match status" value="1"/>
</dbReference>
<evidence type="ECO:0000256" key="2">
    <source>
        <dbReference type="ARBA" id="ARBA00022475"/>
    </source>
</evidence>